<keyword evidence="3" id="KW-0238">DNA-binding</keyword>
<dbReference type="Pfam" id="PF22483">
    <property type="entry name" value="Mu-transpos_C_2"/>
    <property type="match status" value="1"/>
</dbReference>
<name>F9ZWX5_METMM</name>
<evidence type="ECO:0000259" key="5">
    <source>
        <dbReference type="PROSITE" id="PS50531"/>
    </source>
</evidence>
<dbReference type="PANTHER" id="PTHR35004:SF7">
    <property type="entry name" value="INTEGRASE PROTEIN"/>
    <property type="match status" value="1"/>
</dbReference>
<evidence type="ECO:0000256" key="4">
    <source>
        <dbReference type="ARBA" id="ARBA00023172"/>
    </source>
</evidence>
<dbReference type="PROSITE" id="PS50531">
    <property type="entry name" value="HTH_IS21"/>
    <property type="match status" value="1"/>
</dbReference>
<comment type="similarity">
    <text evidence="1">Belongs to the transposase IS21/IS408/IS1162 family.</text>
</comment>
<dbReference type="STRING" id="857087.Metme_3780"/>
<dbReference type="InterPro" id="IPR054353">
    <property type="entry name" value="IstA-like_C"/>
</dbReference>
<dbReference type="GO" id="GO:0003677">
    <property type="term" value="F:DNA binding"/>
    <property type="evidence" value="ECO:0007669"/>
    <property type="project" value="UniProtKB-KW"/>
</dbReference>
<dbReference type="PANTHER" id="PTHR35004">
    <property type="entry name" value="TRANSPOSASE RV3428C-RELATED"/>
    <property type="match status" value="1"/>
</dbReference>
<evidence type="ECO:0000256" key="1">
    <source>
        <dbReference type="ARBA" id="ARBA00009277"/>
    </source>
</evidence>
<evidence type="ECO:0000313" key="7">
    <source>
        <dbReference type="Proteomes" id="UP000008888"/>
    </source>
</evidence>
<gene>
    <name evidence="6" type="ordered locus">Metme_3780</name>
</gene>
<dbReference type="KEGG" id="mmt:Metme_3780"/>
<dbReference type="InterPro" id="IPR017894">
    <property type="entry name" value="HTH_IS21_transposase_type"/>
</dbReference>
<dbReference type="eggNOG" id="COG4584">
    <property type="taxonomic scope" value="Bacteria"/>
</dbReference>
<reference evidence="6 7" key="1">
    <citation type="journal article" date="2011" name="J. Bacteriol.">
        <title>Complete Genome Sequence of the Aerobic Marine Methanotroph Methylomonas methanica MC09.</title>
        <authorList>
            <person name="Boden R."/>
            <person name="Cunliffe M."/>
            <person name="Scanlan J."/>
            <person name="Moussard H."/>
            <person name="Kits K.D."/>
            <person name="Klotz M.G."/>
            <person name="Jetten M.S."/>
            <person name="Vuilleumier S."/>
            <person name="Han J."/>
            <person name="Peters L."/>
            <person name="Mikhailova N."/>
            <person name="Teshima H."/>
            <person name="Tapia R."/>
            <person name="Kyrpides N."/>
            <person name="Ivanova N."/>
            <person name="Pagani I."/>
            <person name="Cheng J.F."/>
            <person name="Goodwin L."/>
            <person name="Han C."/>
            <person name="Hauser L."/>
            <person name="Land M.L."/>
            <person name="Lapidus A."/>
            <person name="Lucas S."/>
            <person name="Pitluck S."/>
            <person name="Woyke T."/>
            <person name="Stein L."/>
            <person name="Murrell J.C."/>
        </authorList>
    </citation>
    <scope>NUCLEOTIDE SEQUENCE [LARGE SCALE GENOMIC DNA]</scope>
    <source>
        <strain evidence="6 7">MC09</strain>
    </source>
</reference>
<reference evidence="7" key="3">
    <citation type="submission" date="2011-05" db="EMBL/GenBank/DDBJ databases">
        <title>Complete sequence of Methylomonas methanica MC09.</title>
        <authorList>
            <consortium name="US DOE Joint Genome Institute"/>
            <person name="Lucas S."/>
            <person name="Han J."/>
            <person name="Lapidus A."/>
            <person name="Cheng J.-F."/>
            <person name="Goodwin L."/>
            <person name="Pitluck S."/>
            <person name="Peters L."/>
            <person name="Mikhailova N."/>
            <person name="Teshima H."/>
            <person name="Han C."/>
            <person name="Tapia R."/>
            <person name="Land M."/>
            <person name="Hauser L."/>
            <person name="Kyrpides N."/>
            <person name="Ivanova N."/>
            <person name="Pagani I."/>
            <person name="Stein L."/>
            <person name="Woyke T."/>
        </authorList>
    </citation>
    <scope>NUCLEOTIDE SEQUENCE [LARGE SCALE GENOMIC DNA]</scope>
    <source>
        <strain evidence="7">MC09</strain>
    </source>
</reference>
<dbReference type="GO" id="GO:0032196">
    <property type="term" value="P:transposition"/>
    <property type="evidence" value="ECO:0007669"/>
    <property type="project" value="UniProtKB-KW"/>
</dbReference>
<keyword evidence="2" id="KW-0815">Transposition</keyword>
<feature type="domain" description="HTH IS21-type" evidence="5">
    <location>
        <begin position="6"/>
        <end position="70"/>
    </location>
</feature>
<keyword evidence="7" id="KW-1185">Reference proteome</keyword>
<dbReference type="GO" id="GO:0006310">
    <property type="term" value="P:DNA recombination"/>
    <property type="evidence" value="ECO:0007669"/>
    <property type="project" value="UniProtKB-KW"/>
</dbReference>
<evidence type="ECO:0000256" key="2">
    <source>
        <dbReference type="ARBA" id="ARBA00022578"/>
    </source>
</evidence>
<evidence type="ECO:0000256" key="3">
    <source>
        <dbReference type="ARBA" id="ARBA00023125"/>
    </source>
</evidence>
<keyword evidence="4" id="KW-0233">DNA recombination</keyword>
<protein>
    <submittedName>
        <fullName evidence="6">Integrase catalytic region</fullName>
    </submittedName>
</protein>
<dbReference type="NCBIfam" id="NF033546">
    <property type="entry name" value="transpos_IS21"/>
    <property type="match status" value="1"/>
</dbReference>
<proteinExistence type="inferred from homology"/>
<sequence>MHYMSMFAKVRRLFHRDHLTISEIQRRTSLSRNTIKAWLKEGNPDNYKYPKRPQVTSKLTPFIRTLLLALEVDSRRAKRDRRTALMLFEAIKKEGYTGGYSILTDYVRHWRHDSSTCSRSASVPLKFALGEAFQFDWSEEWLVIGGIHRKIQVAHTKLCASRAFFLSAYPTQTQEMLYDAHSKAFSALGGIAKRGIYDNMKTAVDKVTKRNGRVVNARFFAMTAHYLFEPDFCNVASGWEKGIVEKNVQDARRRVWIEAKTQCFASFAELNVWLDARCRALWLAVEHPDYAGITVAEVLEQEQIYLMPMPTPFDGYVELLARVSSTCLVTVERNHYSVPCHLANSKITLRLHADRLAICTEQAVVALHPRLLSRDQVSYDWQHYIPLIERKPGALRNGAPFADMPLLLIQLQTALRHRERQQGDRIMAKVLAAVPGHGLETVLAAVKQVLDSGVTSIEQVLNALSRLNDLTVPEPVATTLTLNIEPLRQYGPL</sequence>
<dbReference type="HOGENOM" id="CLU_020626_2_0_6"/>
<dbReference type="AlphaFoldDB" id="F9ZWX5"/>
<accession>F9ZWX5</accession>
<organism evidence="6 7">
    <name type="scientific">Methylomonas methanica (strain DSM 25384 / MC09)</name>
    <dbReference type="NCBI Taxonomy" id="857087"/>
    <lineage>
        <taxon>Bacteria</taxon>
        <taxon>Pseudomonadati</taxon>
        <taxon>Pseudomonadota</taxon>
        <taxon>Gammaproteobacteria</taxon>
        <taxon>Methylococcales</taxon>
        <taxon>Methylococcaceae</taxon>
        <taxon>Methylomonas</taxon>
    </lineage>
</organism>
<dbReference type="EMBL" id="CP002738">
    <property type="protein sequence ID" value="AEG02137.1"/>
    <property type="molecule type" value="Genomic_DNA"/>
</dbReference>
<reference key="2">
    <citation type="submission" date="2011-05" db="EMBL/GenBank/DDBJ databases">
        <title>Complete genome sequence of the aerobic marine methanotroph Methylomonas methanica MC09.</title>
        <authorList>
            <person name="Boden R."/>
            <person name="Cunliffe M."/>
            <person name="Scanlan J."/>
            <person name="Moussard H."/>
            <person name="Kits K.D."/>
            <person name="Klotz M."/>
            <person name="Jetten M."/>
            <person name="Vuilleumier S."/>
            <person name="Han J."/>
            <person name="Peters L."/>
            <person name="Mikhailova N."/>
            <person name="Teshima H."/>
            <person name="Tapia R."/>
            <person name="Kyrpides N."/>
            <person name="Ivanova N."/>
            <person name="Pagani I."/>
            <person name="Cheng J.-F."/>
            <person name="Goodwin L."/>
            <person name="Han C."/>
            <person name="Hauser L."/>
            <person name="Land M."/>
            <person name="Lapidus A."/>
            <person name="Lucas S."/>
            <person name="Pitluck S."/>
            <person name="Woyke T."/>
            <person name="Stein L.Y."/>
            <person name="Murrell C."/>
        </authorList>
    </citation>
    <scope>NUCLEOTIDE SEQUENCE</scope>
    <source>
        <strain>MC09</strain>
    </source>
</reference>
<dbReference type="Proteomes" id="UP000008888">
    <property type="component" value="Chromosome"/>
</dbReference>
<evidence type="ECO:0000313" key="6">
    <source>
        <dbReference type="EMBL" id="AEG02137.1"/>
    </source>
</evidence>